<evidence type="ECO:0000313" key="2">
    <source>
        <dbReference type="EMBL" id="MCC3264619.1"/>
    </source>
</evidence>
<evidence type="ECO:0000256" key="1">
    <source>
        <dbReference type="SAM" id="Phobius"/>
    </source>
</evidence>
<name>A0ABS8GDA8_9MICC</name>
<feature type="transmembrane region" description="Helical" evidence="1">
    <location>
        <begin position="117"/>
        <end position="136"/>
    </location>
</feature>
<evidence type="ECO:0000313" key="3">
    <source>
        <dbReference type="Proteomes" id="UP001139168"/>
    </source>
</evidence>
<dbReference type="RefSeq" id="WP_227889469.1">
    <property type="nucleotide sequence ID" value="NZ_JAJFZQ010000001.1"/>
</dbReference>
<dbReference type="EMBL" id="JAJFZQ010000001">
    <property type="protein sequence ID" value="MCC3264619.1"/>
    <property type="molecule type" value="Genomic_DNA"/>
</dbReference>
<sequence length="155" mass="16093">MPSLHRAPSPPRPSPRRVAVRRVALAASVAATVAAGLWARTGLAGTAGDAAGGVLYAVLIYLVLAFAAPRARCTTVAVAAVVLCAGIELFQLTPWPAQWGGQWPPLRLVFGTTFNPWDLPAYGAGAATACLVDALVKNLLQKRRATAGSSRPAVR</sequence>
<gene>
    <name evidence="2" type="ORF">LJ752_00950</name>
</gene>
<proteinExistence type="predicted"/>
<protein>
    <submittedName>
        <fullName evidence="2">DUF2809 domain-containing protein</fullName>
    </submittedName>
</protein>
<organism evidence="2 3">
    <name type="scientific">Arthrobacter gengyunqii</name>
    <dbReference type="NCBI Taxonomy" id="2886940"/>
    <lineage>
        <taxon>Bacteria</taxon>
        <taxon>Bacillati</taxon>
        <taxon>Actinomycetota</taxon>
        <taxon>Actinomycetes</taxon>
        <taxon>Micrococcales</taxon>
        <taxon>Micrococcaceae</taxon>
        <taxon>Arthrobacter</taxon>
    </lineage>
</organism>
<keyword evidence="1" id="KW-1133">Transmembrane helix</keyword>
<keyword evidence="3" id="KW-1185">Reference proteome</keyword>
<accession>A0ABS8GDA8</accession>
<keyword evidence="1" id="KW-0472">Membrane</keyword>
<dbReference type="InterPro" id="IPR021257">
    <property type="entry name" value="DUF2809"/>
</dbReference>
<keyword evidence="1" id="KW-0812">Transmembrane</keyword>
<feature type="transmembrane region" description="Helical" evidence="1">
    <location>
        <begin position="20"/>
        <end position="38"/>
    </location>
</feature>
<feature type="transmembrane region" description="Helical" evidence="1">
    <location>
        <begin position="50"/>
        <end position="68"/>
    </location>
</feature>
<comment type="caution">
    <text evidence="2">The sequence shown here is derived from an EMBL/GenBank/DDBJ whole genome shotgun (WGS) entry which is preliminary data.</text>
</comment>
<reference evidence="2" key="1">
    <citation type="submission" date="2021-10" db="EMBL/GenBank/DDBJ databases">
        <title>Novel species in genus Arthrobacter.</title>
        <authorList>
            <person name="Liu Y."/>
        </authorList>
    </citation>
    <scope>NUCLEOTIDE SEQUENCE</scope>
    <source>
        <strain evidence="2">Zg-Y786</strain>
    </source>
</reference>
<feature type="transmembrane region" description="Helical" evidence="1">
    <location>
        <begin position="75"/>
        <end position="97"/>
    </location>
</feature>
<dbReference type="Pfam" id="PF10990">
    <property type="entry name" value="DUF2809"/>
    <property type="match status" value="1"/>
</dbReference>
<dbReference type="Proteomes" id="UP001139168">
    <property type="component" value="Unassembled WGS sequence"/>
</dbReference>